<evidence type="ECO:0000259" key="3">
    <source>
        <dbReference type="PROSITE" id="PS51186"/>
    </source>
</evidence>
<evidence type="ECO:0000313" key="5">
    <source>
        <dbReference type="Proteomes" id="UP000006562"/>
    </source>
</evidence>
<proteinExistence type="predicted"/>
<dbReference type="KEGG" id="bao:BAMF_3648"/>
<dbReference type="PROSITE" id="PS51186">
    <property type="entry name" value="GNAT"/>
    <property type="match status" value="1"/>
</dbReference>
<dbReference type="PANTHER" id="PTHR43877">
    <property type="entry name" value="AMINOALKYLPHOSPHONATE N-ACETYLTRANSFERASE-RELATED-RELATED"/>
    <property type="match status" value="1"/>
</dbReference>
<dbReference type="CDD" id="cd04301">
    <property type="entry name" value="NAT_SF"/>
    <property type="match status" value="1"/>
</dbReference>
<dbReference type="SUPFAM" id="SSF55729">
    <property type="entry name" value="Acyl-CoA N-acyltransferases (Nat)"/>
    <property type="match status" value="1"/>
</dbReference>
<evidence type="ECO:0000313" key="4">
    <source>
        <dbReference type="EMBL" id="CBI44774.1"/>
    </source>
</evidence>
<organism evidence="4 5">
    <name type="scientific">Bacillus amyloliquefaciens (strain ATCC 23350 / DSM 7 / BCRC 11601 / CCUG 28519 / NBRC 15535 / NRRL B-14393 / F)</name>
    <dbReference type="NCBI Taxonomy" id="692420"/>
    <lineage>
        <taxon>Bacteria</taxon>
        <taxon>Bacillati</taxon>
        <taxon>Bacillota</taxon>
        <taxon>Bacilli</taxon>
        <taxon>Bacillales</taxon>
        <taxon>Bacillaceae</taxon>
        <taxon>Bacillus</taxon>
        <taxon>Bacillus amyloliquefaciens group</taxon>
    </lineage>
</organism>
<sequence>MFKENMHTKVGFEMNINKDDVTAPDVIALLQDHLKSMTLCSPPESIHALNTDRLRQPDVTLWSAREDGVLLGCGALKELNSRHGELKSMKTSPQHVRKGVAKRILHHIIEEAKRRGYQRLSLETGSVEAFLPARLLYEKAGFQYCEPFGDYNEDPNSLFMTLNMR</sequence>
<dbReference type="PANTHER" id="PTHR43877:SF5">
    <property type="entry name" value="BLL8307 PROTEIN"/>
    <property type="match status" value="1"/>
</dbReference>
<gene>
    <name evidence="4" type="primary">ysnE</name>
    <name evidence="4" type="ordered locus">BAMF_3648</name>
</gene>
<reference evidence="5" key="2">
    <citation type="journal article" date="2011" name="J. Biotechnol.">
        <title>Genome sequence of B. amyloliquefaciens type strain DSM7(T) reveals differences to plant-associated B. amyloliquefaciens FZB42.</title>
        <authorList>
            <person name="Ruckert C."/>
            <person name="Blom J."/>
            <person name="Chen X."/>
            <person name="Reva O."/>
            <person name="Borriss R."/>
        </authorList>
    </citation>
    <scope>NUCLEOTIDE SEQUENCE [LARGE SCALE GENOMIC DNA]</scope>
    <source>
        <strain evidence="5">DSM 7</strain>
    </source>
</reference>
<feature type="domain" description="N-acetyltransferase" evidence="3">
    <location>
        <begin position="16"/>
        <end position="165"/>
    </location>
</feature>
<dbReference type="EMBL" id="FN597644">
    <property type="protein sequence ID" value="CBI44774.1"/>
    <property type="molecule type" value="Genomic_DNA"/>
</dbReference>
<protein>
    <submittedName>
        <fullName evidence="4">Acetyltransferase, GNAT family</fullName>
        <ecNumber evidence="4">2.3.1.-</ecNumber>
    </submittedName>
</protein>
<dbReference type="InterPro" id="IPR050832">
    <property type="entry name" value="Bact_Acetyltransf"/>
</dbReference>
<dbReference type="InterPro" id="IPR000182">
    <property type="entry name" value="GNAT_dom"/>
</dbReference>
<dbReference type="Gene3D" id="3.40.630.30">
    <property type="match status" value="1"/>
</dbReference>
<accession>A0A9P1JKL7</accession>
<dbReference type="Pfam" id="PF00583">
    <property type="entry name" value="Acetyltransf_1"/>
    <property type="match status" value="1"/>
</dbReference>
<keyword evidence="5" id="KW-1185">Reference proteome</keyword>
<evidence type="ECO:0000256" key="2">
    <source>
        <dbReference type="ARBA" id="ARBA00023315"/>
    </source>
</evidence>
<dbReference type="AlphaFoldDB" id="A0A9P1JKL7"/>
<keyword evidence="2 4" id="KW-0012">Acyltransferase</keyword>
<dbReference type="EC" id="2.3.1.-" evidence="4"/>
<dbReference type="GO" id="GO:0016747">
    <property type="term" value="F:acyltransferase activity, transferring groups other than amino-acyl groups"/>
    <property type="evidence" value="ECO:0007669"/>
    <property type="project" value="InterPro"/>
</dbReference>
<keyword evidence="1 4" id="KW-0808">Transferase</keyword>
<dbReference type="Proteomes" id="UP000006562">
    <property type="component" value="Chromosome"/>
</dbReference>
<dbReference type="InterPro" id="IPR016181">
    <property type="entry name" value="Acyl_CoA_acyltransferase"/>
</dbReference>
<evidence type="ECO:0000256" key="1">
    <source>
        <dbReference type="ARBA" id="ARBA00022679"/>
    </source>
</evidence>
<reference evidence="4 5" key="1">
    <citation type="journal article" date="2011" name="Int. J. Syst. Evol. Microbiol.">
        <title>Relationship of Bacillus amyloliquefaciens clades associated with strains DSM 7T and FZB42T: a proposal for Bacillus amyloliquefaciens subsp. amyloliquefaciens subsp. nov. and Bacillus amyloliquefaciens subsp. plantarum subsp. nov. based on complete genome sequence comparisons.</title>
        <authorList>
            <person name="Borriss R."/>
            <person name="Chen X.H."/>
            <person name="Rueckert C."/>
            <person name="Blom J."/>
            <person name="Becker A."/>
            <person name="Baumgarth B."/>
            <person name="Fan B."/>
            <person name="Pukall R."/>
            <person name="Schumann P."/>
            <person name="Sproer C."/>
            <person name="Junge H."/>
            <person name="Vater J."/>
            <person name="Puhler A."/>
            <person name="Klenk H.P."/>
        </authorList>
    </citation>
    <scope>NUCLEOTIDE SEQUENCE [LARGE SCALE GENOMIC DNA]</scope>
    <source>
        <strain evidence="5">DSM 7</strain>
    </source>
</reference>
<name>A0A9P1JKL7_BACAS</name>